<dbReference type="InterPro" id="IPR036322">
    <property type="entry name" value="WD40_repeat_dom_sf"/>
</dbReference>
<dbReference type="Pfam" id="PF21032">
    <property type="entry name" value="PROPPIN"/>
    <property type="match status" value="1"/>
</dbReference>
<evidence type="ECO:0000313" key="6">
    <source>
        <dbReference type="Proteomes" id="UP000267821"/>
    </source>
</evidence>
<dbReference type="Proteomes" id="UP000267821">
    <property type="component" value="Unassembled WGS sequence"/>
</dbReference>
<dbReference type="FunCoup" id="A0A3N4LSW3">
    <property type="interactions" value="394"/>
</dbReference>
<dbReference type="AlphaFoldDB" id="A0A3N4LSW3"/>
<organism evidence="5 6">
    <name type="scientific">Terfezia boudieri ATCC MYA-4762</name>
    <dbReference type="NCBI Taxonomy" id="1051890"/>
    <lineage>
        <taxon>Eukaryota</taxon>
        <taxon>Fungi</taxon>
        <taxon>Dikarya</taxon>
        <taxon>Ascomycota</taxon>
        <taxon>Pezizomycotina</taxon>
        <taxon>Pezizomycetes</taxon>
        <taxon>Pezizales</taxon>
        <taxon>Pezizaceae</taxon>
        <taxon>Terfezia</taxon>
    </lineage>
</organism>
<sequence>MNVRPQIAESGRSKALSVSLNQDNSCFAVGVDSGFYIYHSNPCTRQEAKNLEAGIGIVEMLGRSNFLALVGGGRAPKFPQNKVVIWNDVKAITAFSLEFRSEIKAVRISRSRIIAVLLNSVHIYAFSQPPEKLHVFETYDNPLGLCALSAKTLAFPGRKAGYLQLFDLTSGNVTIIPAHTTPLAAINISPNGDLIATASERGTLIRVYSTATSSMVAELRRGLDHATIFSLAISPSSRRLAVTSDKFTIHIFDLPSLSPSAIPIATVSSENGSGVGISGAYGDNRKWGFLSKIPLLPKYFSSEWSFAHATFDGGGRGCLGWTDEDTVVLISAGEEEQAKWEKFVLVDGEISGSLELHREGWRRYLDTE</sequence>
<keyword evidence="3" id="KW-0677">Repeat</keyword>
<protein>
    <submittedName>
        <fullName evidence="5">WD40 repeat-like protein</fullName>
    </submittedName>
</protein>
<keyword evidence="6" id="KW-1185">Reference proteome</keyword>
<dbReference type="GO" id="GO:0005774">
    <property type="term" value="C:vacuolar membrane"/>
    <property type="evidence" value="ECO:0007669"/>
    <property type="project" value="UniProtKB-SubCell"/>
</dbReference>
<evidence type="ECO:0000256" key="2">
    <source>
        <dbReference type="ARBA" id="ARBA00022574"/>
    </source>
</evidence>
<name>A0A3N4LSW3_9PEZI</name>
<dbReference type="SMART" id="SM00320">
    <property type="entry name" value="WD40"/>
    <property type="match status" value="2"/>
</dbReference>
<keyword evidence="2" id="KW-0853">WD repeat</keyword>
<dbReference type="InterPro" id="IPR001680">
    <property type="entry name" value="WD40_rpt"/>
</dbReference>
<comment type="similarity">
    <text evidence="4">Belongs to the WD repeat PROPPIN family.</text>
</comment>
<gene>
    <name evidence="5" type="ORF">L211DRAFT_857293</name>
</gene>
<dbReference type="InterPro" id="IPR015943">
    <property type="entry name" value="WD40/YVTN_repeat-like_dom_sf"/>
</dbReference>
<proteinExistence type="inferred from homology"/>
<dbReference type="PANTHER" id="PTHR11227">
    <property type="entry name" value="WD-REPEAT PROTEIN INTERACTING WITH PHOSPHOINOSIDES WIPI -RELATED"/>
    <property type="match status" value="1"/>
</dbReference>
<evidence type="ECO:0000256" key="1">
    <source>
        <dbReference type="ARBA" id="ARBA00004148"/>
    </source>
</evidence>
<dbReference type="SUPFAM" id="SSF50978">
    <property type="entry name" value="WD40 repeat-like"/>
    <property type="match status" value="1"/>
</dbReference>
<accession>A0A3N4LSW3</accession>
<evidence type="ECO:0000256" key="4">
    <source>
        <dbReference type="ARBA" id="ARBA00025740"/>
    </source>
</evidence>
<reference evidence="5 6" key="1">
    <citation type="journal article" date="2018" name="Nat. Ecol. Evol.">
        <title>Pezizomycetes genomes reveal the molecular basis of ectomycorrhizal truffle lifestyle.</title>
        <authorList>
            <person name="Murat C."/>
            <person name="Payen T."/>
            <person name="Noel B."/>
            <person name="Kuo A."/>
            <person name="Morin E."/>
            <person name="Chen J."/>
            <person name="Kohler A."/>
            <person name="Krizsan K."/>
            <person name="Balestrini R."/>
            <person name="Da Silva C."/>
            <person name="Montanini B."/>
            <person name="Hainaut M."/>
            <person name="Levati E."/>
            <person name="Barry K.W."/>
            <person name="Belfiori B."/>
            <person name="Cichocki N."/>
            <person name="Clum A."/>
            <person name="Dockter R.B."/>
            <person name="Fauchery L."/>
            <person name="Guy J."/>
            <person name="Iotti M."/>
            <person name="Le Tacon F."/>
            <person name="Lindquist E.A."/>
            <person name="Lipzen A."/>
            <person name="Malagnac F."/>
            <person name="Mello A."/>
            <person name="Molinier V."/>
            <person name="Miyauchi S."/>
            <person name="Poulain J."/>
            <person name="Riccioni C."/>
            <person name="Rubini A."/>
            <person name="Sitrit Y."/>
            <person name="Splivallo R."/>
            <person name="Traeger S."/>
            <person name="Wang M."/>
            <person name="Zifcakova L."/>
            <person name="Wipf D."/>
            <person name="Zambonelli A."/>
            <person name="Paolocci F."/>
            <person name="Nowrousian M."/>
            <person name="Ottonello S."/>
            <person name="Baldrian P."/>
            <person name="Spatafora J.W."/>
            <person name="Henrissat B."/>
            <person name="Nagy L.G."/>
            <person name="Aury J.M."/>
            <person name="Wincker P."/>
            <person name="Grigoriev I.V."/>
            <person name="Bonfante P."/>
            <person name="Martin F.M."/>
        </authorList>
    </citation>
    <scope>NUCLEOTIDE SEQUENCE [LARGE SCALE GENOMIC DNA]</scope>
    <source>
        <strain evidence="5 6">ATCC MYA-4762</strain>
    </source>
</reference>
<evidence type="ECO:0000256" key="3">
    <source>
        <dbReference type="ARBA" id="ARBA00022737"/>
    </source>
</evidence>
<dbReference type="OrthoDB" id="1667587at2759"/>
<dbReference type="EMBL" id="ML121542">
    <property type="protein sequence ID" value="RPB24322.1"/>
    <property type="molecule type" value="Genomic_DNA"/>
</dbReference>
<dbReference type="STRING" id="1051890.A0A3N4LSW3"/>
<comment type="subcellular location">
    <subcellularLocation>
        <location evidence="1">Vacuole membrane</location>
        <topology evidence="1">Peripheral membrane protein</topology>
    </subcellularLocation>
</comment>
<dbReference type="InterPro" id="IPR048720">
    <property type="entry name" value="PROPPIN"/>
</dbReference>
<evidence type="ECO:0000313" key="5">
    <source>
        <dbReference type="EMBL" id="RPB24322.1"/>
    </source>
</evidence>
<dbReference type="InParanoid" id="A0A3N4LSW3"/>
<dbReference type="Gene3D" id="2.130.10.10">
    <property type="entry name" value="YVTN repeat-like/Quinoprotein amine dehydrogenase"/>
    <property type="match status" value="1"/>
</dbReference>